<dbReference type="STRING" id="1244531.CIG2463D_1091"/>
<dbReference type="RefSeq" id="WP_038454437.1">
    <property type="nucleotide sequence ID" value="NZ_CP009043.1"/>
</dbReference>
<dbReference type="AlphaFoldDB" id="A0A076FB32"/>
<organism evidence="1 2">
    <name type="scientific">Campylobacter iguaniorum</name>
    <dbReference type="NCBI Taxonomy" id="1244531"/>
    <lineage>
        <taxon>Bacteria</taxon>
        <taxon>Pseudomonadati</taxon>
        <taxon>Campylobacterota</taxon>
        <taxon>Epsilonproteobacteria</taxon>
        <taxon>Campylobacterales</taxon>
        <taxon>Campylobacteraceae</taxon>
        <taxon>Campylobacter</taxon>
    </lineage>
</organism>
<dbReference type="eggNOG" id="ENOG5033FQJ">
    <property type="taxonomic scope" value="Bacteria"/>
</dbReference>
<dbReference type="Pfam" id="PF19991">
    <property type="entry name" value="HMA_2"/>
    <property type="match status" value="1"/>
</dbReference>
<protein>
    <recommendedName>
        <fullName evidence="3">Cation transporter</fullName>
    </recommendedName>
</protein>
<dbReference type="OrthoDB" id="5357650at2"/>
<proteinExistence type="predicted"/>
<dbReference type="Proteomes" id="UP000028486">
    <property type="component" value="Chromosome"/>
</dbReference>
<evidence type="ECO:0000313" key="2">
    <source>
        <dbReference type="Proteomes" id="UP000028486"/>
    </source>
</evidence>
<dbReference type="EMBL" id="CP009043">
    <property type="protein sequence ID" value="AII14873.1"/>
    <property type="molecule type" value="Genomic_DNA"/>
</dbReference>
<evidence type="ECO:0000313" key="1">
    <source>
        <dbReference type="EMBL" id="AII14873.1"/>
    </source>
</evidence>
<gene>
    <name evidence="1" type="ORF">CIG1485E_1037</name>
</gene>
<accession>A0A076FB32</accession>
<reference evidence="2" key="1">
    <citation type="journal article" date="2014" name="Genome Announc.">
        <title>Complete Genome Sequence of Campylobacter iguaniorum Strain 1485ET, Isolated from a Bearded Dragon (Pogona vitticeps).</title>
        <authorList>
            <person name="Gilbert M.J."/>
            <person name="Miller W.G."/>
            <person name="Yee E."/>
            <person name="Kik M."/>
            <person name="Wagenaar J.A."/>
            <person name="Duim B."/>
        </authorList>
    </citation>
    <scope>NUCLEOTIDE SEQUENCE [LARGE SCALE GENOMIC DNA]</scope>
    <source>
        <strain evidence="2">1485E</strain>
    </source>
</reference>
<keyword evidence="2" id="KW-1185">Reference proteome</keyword>
<evidence type="ECO:0008006" key="3">
    <source>
        <dbReference type="Google" id="ProtNLM"/>
    </source>
</evidence>
<dbReference type="HOGENOM" id="CLU_145976_1_0_7"/>
<dbReference type="KEGG" id="caj:CIG1485E_1037"/>
<sequence>MNPNLELLANLIPHFSLIHSSPGRIRVRVLPSIKEMKSHINLENFSDIDSIISKINGIQNVKFNKLIGSVTIIYDNSVFPEALWINLLNGVNLELISQKINQIAKDFDANRS</sequence>
<name>A0A076FB32_9BACT</name>